<proteinExistence type="predicted"/>
<dbReference type="EMBL" id="CM046122">
    <property type="protein sequence ID" value="KAI8423412.1"/>
    <property type="molecule type" value="Genomic_DNA"/>
</dbReference>
<dbReference type="Proteomes" id="UP001064048">
    <property type="component" value="Chromosome 22"/>
</dbReference>
<keyword evidence="2" id="KW-1185">Reference proteome</keyword>
<organism evidence="1 2">
    <name type="scientific">Choristoneura fumiferana</name>
    <name type="common">Spruce budworm moth</name>
    <name type="synonym">Archips fumiferana</name>
    <dbReference type="NCBI Taxonomy" id="7141"/>
    <lineage>
        <taxon>Eukaryota</taxon>
        <taxon>Metazoa</taxon>
        <taxon>Ecdysozoa</taxon>
        <taxon>Arthropoda</taxon>
        <taxon>Hexapoda</taxon>
        <taxon>Insecta</taxon>
        <taxon>Pterygota</taxon>
        <taxon>Neoptera</taxon>
        <taxon>Endopterygota</taxon>
        <taxon>Lepidoptera</taxon>
        <taxon>Glossata</taxon>
        <taxon>Ditrysia</taxon>
        <taxon>Tortricoidea</taxon>
        <taxon>Tortricidae</taxon>
        <taxon>Tortricinae</taxon>
        <taxon>Choristoneura</taxon>
    </lineage>
</organism>
<name>A0ACC0JH36_CHOFU</name>
<reference evidence="1 2" key="1">
    <citation type="journal article" date="2022" name="Genome Biol. Evol.">
        <title>The Spruce Budworm Genome: Reconstructing the Evolutionary History of Antifreeze Proteins.</title>
        <authorList>
            <person name="Beliveau C."/>
            <person name="Gagne P."/>
            <person name="Picq S."/>
            <person name="Vernygora O."/>
            <person name="Keeling C.I."/>
            <person name="Pinkney K."/>
            <person name="Doucet D."/>
            <person name="Wen F."/>
            <person name="Johnston J.S."/>
            <person name="Maaroufi H."/>
            <person name="Boyle B."/>
            <person name="Laroche J."/>
            <person name="Dewar K."/>
            <person name="Juretic N."/>
            <person name="Blackburn G."/>
            <person name="Nisole A."/>
            <person name="Brunet B."/>
            <person name="Brandao M."/>
            <person name="Lumley L."/>
            <person name="Duan J."/>
            <person name="Quan G."/>
            <person name="Lucarotti C.J."/>
            <person name="Roe A.D."/>
            <person name="Sperling F.A.H."/>
            <person name="Levesque R.C."/>
            <person name="Cusson M."/>
        </authorList>
    </citation>
    <scope>NUCLEOTIDE SEQUENCE [LARGE SCALE GENOMIC DNA]</scope>
    <source>
        <strain evidence="1">Glfc:IPQL:Cfum</strain>
    </source>
</reference>
<evidence type="ECO:0000313" key="1">
    <source>
        <dbReference type="EMBL" id="KAI8423412.1"/>
    </source>
</evidence>
<protein>
    <submittedName>
        <fullName evidence="1">Uncharacterized protein</fullName>
    </submittedName>
</protein>
<gene>
    <name evidence="1" type="ORF">MSG28_012558</name>
</gene>
<comment type="caution">
    <text evidence="1">The sequence shown here is derived from an EMBL/GenBank/DDBJ whole genome shotgun (WGS) entry which is preliminary data.</text>
</comment>
<evidence type="ECO:0000313" key="2">
    <source>
        <dbReference type="Proteomes" id="UP001064048"/>
    </source>
</evidence>
<accession>A0ACC0JH36</accession>
<sequence length="543" mass="58278">MTASGKVCSSSKGLCPDPLLEPARRERTIKVPCRNMALCNRRQMGVAGSAAGGVLAAELCAPLLLLCWLCCWPDAASGQKPPLSYSTRLYSWPALANYYYIQTILLFRVTDSSSSGHPRKPIIASEGGRRAAGSAASLHVPGPGLGPGPSGGSPARSAGSALASYRSHEELSSSAPGLGVLREVLLRRDWDRSTRDLYIPLSPPAPGPAPRATLDTPLDEDTPRCKKHHSNIKCSRGKEQRAAPSERDQESPSRFYIGDDADADRVKERPPEKEEKQCLNESIRSKGRPWRPPGAPAPSPDELTPDEMAAPDESTAVYDLTVPDELIAPEPEPDRSGAVHHTLDSCSGMGSTRVATLSPISVVGCILTLNARRIRTEARIVKEYSSIGQFCGDRSLCSLRALPASHCAVTIARRASRPRSGHCGEHALRWRRMVAASDASNERALVPDVVGYEYLSAESPSPGECRDRCGALPAAAPAAARARHASDGDILAPAPRPESGAFSESDLDLELRLALQAEEHRERAVREARGADRPARDVRETAI</sequence>